<dbReference type="GO" id="GO:0033696">
    <property type="term" value="P:heterochromatin boundary formation"/>
    <property type="evidence" value="ECO:0007669"/>
    <property type="project" value="EnsemblFungi"/>
</dbReference>
<dbReference type="FunFam" id="2.40.50.40:FF:000055">
    <property type="entry name" value="Chromatin-associated protein swi6"/>
    <property type="match status" value="1"/>
</dbReference>
<dbReference type="Proteomes" id="UP000016088">
    <property type="component" value="Unassembled WGS sequence"/>
</dbReference>
<dbReference type="InterPro" id="IPR016197">
    <property type="entry name" value="Chromo-like_dom_sf"/>
</dbReference>
<proteinExistence type="predicted"/>
<comment type="subcellular location">
    <subcellularLocation>
        <location evidence="1">Nucleus</location>
    </subcellularLocation>
</comment>
<feature type="region of interest" description="Disordered" evidence="3">
    <location>
        <begin position="145"/>
        <end position="268"/>
    </location>
</feature>
<dbReference type="InterPro" id="IPR023780">
    <property type="entry name" value="Chromo_domain"/>
</dbReference>
<accession>S9PQ13</accession>
<dbReference type="RefSeq" id="XP_013019952.1">
    <property type="nucleotide sequence ID" value="XM_013164498.1"/>
</dbReference>
<feature type="region of interest" description="Disordered" evidence="3">
    <location>
        <begin position="1"/>
        <end position="94"/>
    </location>
</feature>
<dbReference type="Pfam" id="PF00385">
    <property type="entry name" value="Chromo"/>
    <property type="match status" value="1"/>
</dbReference>
<dbReference type="Gene3D" id="2.40.50.40">
    <property type="match status" value="2"/>
</dbReference>
<feature type="compositionally biased region" description="Basic and acidic residues" evidence="3">
    <location>
        <begin position="145"/>
        <end position="156"/>
    </location>
</feature>
<dbReference type="InterPro" id="IPR000953">
    <property type="entry name" value="Chromo/chromo_shadow_dom"/>
</dbReference>
<dbReference type="GO" id="GO:0044820">
    <property type="term" value="P:mitotic telomere tethering at nuclear periphery"/>
    <property type="evidence" value="ECO:0007669"/>
    <property type="project" value="EnsemblFungi"/>
</dbReference>
<dbReference type="GO" id="GO:0031509">
    <property type="term" value="P:subtelomeric heterochromatin formation"/>
    <property type="evidence" value="ECO:0007669"/>
    <property type="project" value="EnsemblFungi"/>
</dbReference>
<dbReference type="SMART" id="SM00300">
    <property type="entry name" value="ChSh"/>
    <property type="match status" value="1"/>
</dbReference>
<dbReference type="GO" id="GO:0062072">
    <property type="term" value="F:histone H3K9me2/3 reader activity"/>
    <property type="evidence" value="ECO:0007669"/>
    <property type="project" value="EnsemblFungi"/>
</dbReference>
<dbReference type="GO" id="GO:1990758">
    <property type="term" value="P:mitotic sister chromatid biorientation"/>
    <property type="evidence" value="ECO:0007669"/>
    <property type="project" value="EnsemblFungi"/>
</dbReference>
<dbReference type="AlphaFoldDB" id="S9PQ13"/>
<dbReference type="GO" id="GO:0000779">
    <property type="term" value="C:condensed chromosome, centromeric region"/>
    <property type="evidence" value="ECO:0007669"/>
    <property type="project" value="EnsemblFungi"/>
</dbReference>
<evidence type="ECO:0000259" key="4">
    <source>
        <dbReference type="PROSITE" id="PS50013"/>
    </source>
</evidence>
<gene>
    <name evidence="5" type="ORF">SOCG_01545</name>
</gene>
<dbReference type="PROSITE" id="PS50013">
    <property type="entry name" value="CHROMO_2"/>
    <property type="match status" value="2"/>
</dbReference>
<feature type="domain" description="Chromo" evidence="4">
    <location>
        <begin position="94"/>
        <end position="156"/>
    </location>
</feature>
<reference evidence="5 6" key="1">
    <citation type="journal article" date="2011" name="Science">
        <title>Comparative functional genomics of the fission yeasts.</title>
        <authorList>
            <person name="Rhind N."/>
            <person name="Chen Z."/>
            <person name="Yassour M."/>
            <person name="Thompson D.A."/>
            <person name="Haas B.J."/>
            <person name="Habib N."/>
            <person name="Wapinski I."/>
            <person name="Roy S."/>
            <person name="Lin M.F."/>
            <person name="Heiman D.I."/>
            <person name="Young S.K."/>
            <person name="Furuya K."/>
            <person name="Guo Y."/>
            <person name="Pidoux A."/>
            <person name="Chen H.M."/>
            <person name="Robbertse B."/>
            <person name="Goldberg J.M."/>
            <person name="Aoki K."/>
            <person name="Bayne E.H."/>
            <person name="Berlin A.M."/>
            <person name="Desjardins C.A."/>
            <person name="Dobbs E."/>
            <person name="Dukaj L."/>
            <person name="Fan L."/>
            <person name="FitzGerald M.G."/>
            <person name="French C."/>
            <person name="Gujja S."/>
            <person name="Hansen K."/>
            <person name="Keifenheim D."/>
            <person name="Levin J.Z."/>
            <person name="Mosher R.A."/>
            <person name="Mueller C.A."/>
            <person name="Pfiffner J."/>
            <person name="Priest M."/>
            <person name="Russ C."/>
            <person name="Smialowska A."/>
            <person name="Swoboda P."/>
            <person name="Sykes S.M."/>
            <person name="Vaughn M."/>
            <person name="Vengrova S."/>
            <person name="Yoder R."/>
            <person name="Zeng Q."/>
            <person name="Allshire R."/>
            <person name="Baulcombe D."/>
            <person name="Birren B.W."/>
            <person name="Brown W."/>
            <person name="Ekwall K."/>
            <person name="Kellis M."/>
            <person name="Leatherwood J."/>
            <person name="Levin H."/>
            <person name="Margalit H."/>
            <person name="Martienssen R."/>
            <person name="Nieduszynski C.A."/>
            <person name="Spatafora J.W."/>
            <person name="Friedman N."/>
            <person name="Dalgaard J.Z."/>
            <person name="Baumann P."/>
            <person name="Niki H."/>
            <person name="Regev A."/>
            <person name="Nusbaum C."/>
        </authorList>
    </citation>
    <scope>NUCLEOTIDE SEQUENCE [LARGE SCALE GENOMIC DNA]</scope>
    <source>
        <strain evidence="6">yFS286</strain>
    </source>
</reference>
<dbReference type="GO" id="GO:0005634">
    <property type="term" value="C:nucleus"/>
    <property type="evidence" value="ECO:0007669"/>
    <property type="project" value="UniProtKB-SubCell"/>
</dbReference>
<dbReference type="InterPro" id="IPR008251">
    <property type="entry name" value="Chromo_shadow_dom"/>
</dbReference>
<feature type="compositionally biased region" description="Basic and acidic residues" evidence="3">
    <location>
        <begin position="213"/>
        <end position="231"/>
    </location>
</feature>
<dbReference type="GO" id="GO:0007535">
    <property type="term" value="P:donor selection"/>
    <property type="evidence" value="ECO:0007669"/>
    <property type="project" value="EnsemblFungi"/>
</dbReference>
<dbReference type="GO" id="GO:0007534">
    <property type="term" value="P:gene conversion at mating-type locus"/>
    <property type="evidence" value="ECO:0007669"/>
    <property type="project" value="EnsemblFungi"/>
</dbReference>
<protein>
    <submittedName>
        <fullName evidence="5">Chromodomain protein Swi6</fullName>
    </submittedName>
</protein>
<keyword evidence="6" id="KW-1185">Reference proteome</keyword>
<dbReference type="OMA" id="LEIYLTW"/>
<evidence type="ECO:0000256" key="2">
    <source>
        <dbReference type="ARBA" id="ARBA00023242"/>
    </source>
</evidence>
<feature type="compositionally biased region" description="Basic residues" evidence="3">
    <location>
        <begin position="1"/>
        <end position="13"/>
    </location>
</feature>
<dbReference type="InterPro" id="IPR023779">
    <property type="entry name" value="Chromodomain_CS"/>
</dbReference>
<feature type="region of interest" description="Disordered" evidence="3">
    <location>
        <begin position="111"/>
        <end position="133"/>
    </location>
</feature>
<dbReference type="GO" id="GO:0005721">
    <property type="term" value="C:pericentric heterochromatin"/>
    <property type="evidence" value="ECO:0007669"/>
    <property type="project" value="EnsemblFungi"/>
</dbReference>
<feature type="compositionally biased region" description="Acidic residues" evidence="3">
    <location>
        <begin position="77"/>
        <end position="94"/>
    </location>
</feature>
<dbReference type="PROSITE" id="PS00598">
    <property type="entry name" value="CHROMO_1"/>
    <property type="match status" value="1"/>
</dbReference>
<dbReference type="SMART" id="SM00298">
    <property type="entry name" value="CHROMO"/>
    <property type="match status" value="1"/>
</dbReference>
<dbReference type="eggNOG" id="KOG1911">
    <property type="taxonomic scope" value="Eukaryota"/>
</dbReference>
<dbReference type="GO" id="GO:0140727">
    <property type="term" value="P:siRNA-mediated pericentric heterochromatin formation"/>
    <property type="evidence" value="ECO:0007669"/>
    <property type="project" value="EnsemblFungi"/>
</dbReference>
<keyword evidence="2" id="KW-0539">Nucleus</keyword>
<feature type="compositionally biased region" description="Basic and acidic residues" evidence="3">
    <location>
        <begin position="49"/>
        <end position="65"/>
    </location>
</feature>
<dbReference type="EMBL" id="KE503208">
    <property type="protein sequence ID" value="EPX71326.1"/>
    <property type="molecule type" value="Genomic_DNA"/>
</dbReference>
<name>S9PQ13_SCHOY</name>
<dbReference type="GO" id="GO:0042802">
    <property type="term" value="F:identical protein binding"/>
    <property type="evidence" value="ECO:0007669"/>
    <property type="project" value="EnsemblFungi"/>
</dbReference>
<dbReference type="GO" id="GO:0031934">
    <property type="term" value="C:mating-type region heterochromatin"/>
    <property type="evidence" value="ECO:0007669"/>
    <property type="project" value="EnsemblFungi"/>
</dbReference>
<dbReference type="VEuPathDB" id="FungiDB:SOCG_01545"/>
<dbReference type="HOGENOM" id="CLU_045874_5_0_1"/>
<evidence type="ECO:0000256" key="1">
    <source>
        <dbReference type="ARBA" id="ARBA00004123"/>
    </source>
</evidence>
<dbReference type="CDD" id="cd18657">
    <property type="entry name" value="CSD_Swi6"/>
    <property type="match status" value="1"/>
</dbReference>
<dbReference type="GO" id="GO:1990342">
    <property type="term" value="C:heterochromatin island"/>
    <property type="evidence" value="ECO:0007669"/>
    <property type="project" value="EnsemblFungi"/>
</dbReference>
<dbReference type="GeneID" id="25030525"/>
<dbReference type="GO" id="GO:0140720">
    <property type="term" value="C:subtelomeric heterochromatin"/>
    <property type="evidence" value="ECO:0007669"/>
    <property type="project" value="EnsemblFungi"/>
</dbReference>
<sequence>MVKNVRSYRRSSTTKRSVLDEDSEPELPSMSKEALEANNVDNISSEDEPLVKHEKPEKNTGKETIGDDDAAGKNTNEETDQDNGEEDDDAEEEYVVEKVLKHRLARRGGGYEYLLKWEGYDDPSDNTWSTEADCDGCKDLVVAYWEERGGRPDATSKRKRLGRGRKPENKETSVKSRRVSDPEPARPSVEPEEEHEERKEVSSPTKTPSPENHTAEKRESPRKNGHAEPKENVPSPNGPSSLPRKEELPSASPKKNHLKTPALPEMKELTAQQVERYDTWEELVASIDTIERKDDGTLEIYLTWKNGAVSHYPSSITNKKCPQKMLQFYESHLTFRENE</sequence>
<organism evidence="5 6">
    <name type="scientific">Schizosaccharomyces octosporus (strain yFS286)</name>
    <name type="common">Fission yeast</name>
    <name type="synonym">Octosporomyces octosporus</name>
    <dbReference type="NCBI Taxonomy" id="483514"/>
    <lineage>
        <taxon>Eukaryota</taxon>
        <taxon>Fungi</taxon>
        <taxon>Dikarya</taxon>
        <taxon>Ascomycota</taxon>
        <taxon>Taphrinomycotina</taxon>
        <taxon>Schizosaccharomycetes</taxon>
        <taxon>Schizosaccharomycetales</taxon>
        <taxon>Schizosaccharomycetaceae</taxon>
        <taxon>Schizosaccharomyces</taxon>
    </lineage>
</organism>
<feature type="domain" description="Chromo" evidence="4">
    <location>
        <begin position="278"/>
        <end position="339"/>
    </location>
</feature>
<feature type="compositionally biased region" description="Basic and acidic residues" evidence="3">
    <location>
        <begin position="165"/>
        <end position="184"/>
    </location>
</feature>
<dbReference type="CDD" id="cd18637">
    <property type="entry name" value="CD_Swi6_like"/>
    <property type="match status" value="1"/>
</dbReference>
<evidence type="ECO:0000313" key="5">
    <source>
        <dbReference type="EMBL" id="EPX71326.1"/>
    </source>
</evidence>
<dbReference type="Pfam" id="PF01393">
    <property type="entry name" value="Chromo_shadow"/>
    <property type="match status" value="1"/>
</dbReference>
<dbReference type="GO" id="GO:0003677">
    <property type="term" value="F:DNA binding"/>
    <property type="evidence" value="ECO:0007669"/>
    <property type="project" value="EnsemblFungi"/>
</dbReference>
<dbReference type="SUPFAM" id="SSF54160">
    <property type="entry name" value="Chromo domain-like"/>
    <property type="match status" value="2"/>
</dbReference>
<dbReference type="InterPro" id="IPR051219">
    <property type="entry name" value="Heterochromatin_chromo-domain"/>
</dbReference>
<dbReference type="GO" id="GO:0071962">
    <property type="term" value="P:mitotic sister chromatid cohesion, centromeric"/>
    <property type="evidence" value="ECO:0007669"/>
    <property type="project" value="EnsemblFungi"/>
</dbReference>
<evidence type="ECO:0000313" key="6">
    <source>
        <dbReference type="Proteomes" id="UP000016088"/>
    </source>
</evidence>
<dbReference type="GO" id="GO:0003723">
    <property type="term" value="F:RNA binding"/>
    <property type="evidence" value="ECO:0007669"/>
    <property type="project" value="EnsemblFungi"/>
</dbReference>
<evidence type="ECO:0000256" key="3">
    <source>
        <dbReference type="SAM" id="MobiDB-lite"/>
    </source>
</evidence>
<dbReference type="GO" id="GO:0030466">
    <property type="term" value="P:silent mating-type cassette heterochromatin formation"/>
    <property type="evidence" value="ECO:0007669"/>
    <property type="project" value="EnsemblFungi"/>
</dbReference>
<dbReference type="GO" id="GO:0033562">
    <property type="term" value="P:co-transcriptional gene silencing by RNA interference machinery"/>
    <property type="evidence" value="ECO:0007669"/>
    <property type="project" value="EnsemblFungi"/>
</dbReference>
<dbReference type="OrthoDB" id="433924at2759"/>
<dbReference type="PANTHER" id="PTHR22812">
    <property type="entry name" value="CHROMOBOX PROTEIN"/>
    <property type="match status" value="1"/>
</dbReference>